<proteinExistence type="predicted"/>
<organism evidence="2">
    <name type="scientific">Tanacetum cinerariifolium</name>
    <name type="common">Dalmatian daisy</name>
    <name type="synonym">Chrysanthemum cinerariifolium</name>
    <dbReference type="NCBI Taxonomy" id="118510"/>
    <lineage>
        <taxon>Eukaryota</taxon>
        <taxon>Viridiplantae</taxon>
        <taxon>Streptophyta</taxon>
        <taxon>Embryophyta</taxon>
        <taxon>Tracheophyta</taxon>
        <taxon>Spermatophyta</taxon>
        <taxon>Magnoliopsida</taxon>
        <taxon>eudicotyledons</taxon>
        <taxon>Gunneridae</taxon>
        <taxon>Pentapetalae</taxon>
        <taxon>asterids</taxon>
        <taxon>campanulids</taxon>
        <taxon>Asterales</taxon>
        <taxon>Asteraceae</taxon>
        <taxon>Asteroideae</taxon>
        <taxon>Anthemideae</taxon>
        <taxon>Anthemidinae</taxon>
        <taxon>Tanacetum</taxon>
    </lineage>
</organism>
<sequence>SSAATRIFEGVTIKVFDVERLISNLCTIWVRPFKLHANVARFQREPMNKQKDKVNANGTSKVSSASRKNGDGLKRTVNSYAYAVTGYDGYKEPIDNIPTMVLDETCLNNEEYSLSLLGKVKEFASLTILKVVLAKEVFLSIEIKYMGGFWVMIVFQDDETKKRFQSNVAVGSWFSQIIQAHNEFNLDERVMWVEIEGVPYKWWSKNTFKRIASKWGTMLNGDELEEGGFHSNRLCICTKMKTVLMKSFRMVYCGKVCWVPAIEVPGWVPNFEEDSDVETNDGSHEDEVQDINSGDHNNFEGDSDIDEDPETCFEDESNKQCMDENFIRQSEPLLDESCKYPPGFTPNDVVDTLVNADDDVLEDNRTRNEKEDGGSMGKENQGRSAWGIDTNVSTCSGHFKKSGVPRTGGSIIQLIDDLVTVGQTMGYDMTGLAQKAKKDWVKELCVSNKVNFVSLQETKMTSMDLWCIKSCWGNFDFDYVYSEAVGNSGGILCVWDPNMFKKSNATVLDFFTIVRGTWLPSGKRLLVISVYAPQELRDKKMLWDYLVTVICNWDGEVVTMGDFNEVRDCSERLGYVFNKKGAEVFNNFIVTAGLVEVTLGGCSFTWCRKSATKMSKLDRFLIFDNLMRTCPTISSISLDRFLKEKIRKWNCVYKESKNYGMRNLKVELNSLESVIDNGNGTDLVINCRMEVIRLMQEMEKADNLVVAQKAKIKWEIEGDENSKYYHGVLNKKTSRLTIRDVLADVKWFFIHRSIPKGGNSTFITLIPKISNANMVKDFRAISLIGSIYKIVAKILANRLVTVLGGLVNEIQSAFVADRQILDGPWEFVDDILKKFGFGEKWCMWIRSCLKSSRGSVIVNGSPTQEF</sequence>
<dbReference type="PANTHER" id="PTHR46890:SF50">
    <property type="entry name" value="RNA-DIRECTED DNA POLYMERASE, EUKARYOTA, REVERSE TRANSCRIPTASE ZINC-BINDING DOMAIN PROTEIN-RELATED"/>
    <property type="match status" value="1"/>
</dbReference>
<keyword evidence="2" id="KW-0548">Nucleotidyltransferase</keyword>
<gene>
    <name evidence="2" type="ORF">Tci_562346</name>
</gene>
<dbReference type="GO" id="GO:0003964">
    <property type="term" value="F:RNA-directed DNA polymerase activity"/>
    <property type="evidence" value="ECO:0007669"/>
    <property type="project" value="UniProtKB-KW"/>
</dbReference>
<dbReference type="Gene3D" id="3.60.10.10">
    <property type="entry name" value="Endonuclease/exonuclease/phosphatase"/>
    <property type="match status" value="1"/>
</dbReference>
<feature type="non-terminal residue" evidence="2">
    <location>
        <position position="1"/>
    </location>
</feature>
<dbReference type="InterPro" id="IPR036691">
    <property type="entry name" value="Endo/exonu/phosph_ase_sf"/>
</dbReference>
<keyword evidence="2" id="KW-0808">Transferase</keyword>
<feature type="compositionally biased region" description="Polar residues" evidence="1">
    <location>
        <begin position="56"/>
        <end position="67"/>
    </location>
</feature>
<feature type="region of interest" description="Disordered" evidence="1">
    <location>
        <begin position="273"/>
        <end position="303"/>
    </location>
</feature>
<keyword evidence="2" id="KW-0695">RNA-directed DNA polymerase</keyword>
<dbReference type="SUPFAM" id="SSF56219">
    <property type="entry name" value="DNase I-like"/>
    <property type="match status" value="1"/>
</dbReference>
<dbReference type="InterPro" id="IPR052343">
    <property type="entry name" value="Retrotransposon-Effector_Assoc"/>
</dbReference>
<evidence type="ECO:0000256" key="1">
    <source>
        <dbReference type="SAM" id="MobiDB-lite"/>
    </source>
</evidence>
<evidence type="ECO:0000313" key="2">
    <source>
        <dbReference type="EMBL" id="GEZ90373.1"/>
    </source>
</evidence>
<accession>A0A699IVY9</accession>
<feature type="region of interest" description="Disordered" evidence="1">
    <location>
        <begin position="48"/>
        <end position="70"/>
    </location>
</feature>
<dbReference type="AlphaFoldDB" id="A0A699IVY9"/>
<dbReference type="EMBL" id="BKCJ010339812">
    <property type="protein sequence ID" value="GEZ90373.1"/>
    <property type="molecule type" value="Genomic_DNA"/>
</dbReference>
<name>A0A699IVY9_TANCI</name>
<feature type="region of interest" description="Disordered" evidence="1">
    <location>
        <begin position="362"/>
        <end position="383"/>
    </location>
</feature>
<protein>
    <submittedName>
        <fullName evidence="2">RNA-directed DNA polymerase, eukaryota</fullName>
    </submittedName>
</protein>
<dbReference type="PANTHER" id="PTHR46890">
    <property type="entry name" value="NON-LTR RETROLELEMENT REVERSE TRANSCRIPTASE-LIKE PROTEIN-RELATED"/>
    <property type="match status" value="1"/>
</dbReference>
<reference evidence="2" key="1">
    <citation type="journal article" date="2019" name="Sci. Rep.">
        <title>Draft genome of Tanacetum cinerariifolium, the natural source of mosquito coil.</title>
        <authorList>
            <person name="Yamashiro T."/>
            <person name="Shiraishi A."/>
            <person name="Satake H."/>
            <person name="Nakayama K."/>
        </authorList>
    </citation>
    <scope>NUCLEOTIDE SEQUENCE</scope>
</reference>
<comment type="caution">
    <text evidence="2">The sequence shown here is derived from an EMBL/GenBank/DDBJ whole genome shotgun (WGS) entry which is preliminary data.</text>
</comment>
<feature type="compositionally biased region" description="Basic and acidic residues" evidence="1">
    <location>
        <begin position="362"/>
        <end position="373"/>
    </location>
</feature>